<dbReference type="InterPro" id="IPR001926">
    <property type="entry name" value="TrpB-like_PALP"/>
</dbReference>
<feature type="domain" description="Tryptophan synthase beta chain-like PALP" evidence="5">
    <location>
        <begin position="24"/>
        <end position="313"/>
    </location>
</feature>
<dbReference type="PROSITE" id="PS00165">
    <property type="entry name" value="DEHYDRATASE_SER_THR"/>
    <property type="match status" value="1"/>
</dbReference>
<sequence>MTALPRLPAAVTLDQIRAAAARIAPHLRRTPMEQDAHLSALLGVPVWLKMEHQQATGAFKLRGATNALLSLPPEALARGVITASTGNHGRALAHAARAQGVRAVVCLSRLVPANKIAAIRDLGAEVRIVGISQDQAMIEVARAVAMDGLAEVPPFDDAAVIAGQGTLGLEIAQDLPDVATVLVPLSGGGLAAGVAAAVKGLRPEVRVIGITMERGAAMAASLAGGRPVEVAEEASLADSLGGGIGLQNRLTFAMCQALLDDVVLLTEAEIAAGMRHAYRHARQVIEGGAAVGIGAILAGKVSAQGPVAVILSGGNVDMDLHLRVMNGADGLGAQG</sequence>
<dbReference type="SUPFAM" id="SSF53686">
    <property type="entry name" value="Tryptophan synthase beta subunit-like PLP-dependent enzymes"/>
    <property type="match status" value="1"/>
</dbReference>
<dbReference type="Proteomes" id="UP000477083">
    <property type="component" value="Unassembled WGS sequence"/>
</dbReference>
<keyword evidence="4" id="KW-0456">Lyase</keyword>
<dbReference type="Gene3D" id="3.40.50.1100">
    <property type="match status" value="2"/>
</dbReference>
<dbReference type="GO" id="GO:0009097">
    <property type="term" value="P:isoleucine biosynthetic process"/>
    <property type="evidence" value="ECO:0007669"/>
    <property type="project" value="TreeGrafter"/>
</dbReference>
<protein>
    <submittedName>
        <fullName evidence="6">Hydroxyectoine utilization dehydratase EutB</fullName>
    </submittedName>
</protein>
<comment type="cofactor">
    <cofactor evidence="1">
        <name>pyridoxal 5'-phosphate</name>
        <dbReference type="ChEBI" id="CHEBI:597326"/>
    </cofactor>
</comment>
<dbReference type="InterPro" id="IPR000634">
    <property type="entry name" value="Ser/Thr_deHydtase_PyrdxlP-BS"/>
</dbReference>
<dbReference type="NCBIfam" id="NF005680">
    <property type="entry name" value="PRK07476.1"/>
    <property type="match status" value="1"/>
</dbReference>
<evidence type="ECO:0000259" key="5">
    <source>
        <dbReference type="Pfam" id="PF00291"/>
    </source>
</evidence>
<dbReference type="OrthoDB" id="9811476at2"/>
<dbReference type="NCBIfam" id="TIGR02991">
    <property type="entry name" value="ectoine_eutB"/>
    <property type="match status" value="1"/>
</dbReference>
<gene>
    <name evidence="6" type="primary">eutB</name>
    <name evidence="6" type="ORF">GS660_16875</name>
</gene>
<proteinExistence type="inferred from homology"/>
<evidence type="ECO:0000256" key="4">
    <source>
        <dbReference type="ARBA" id="ARBA00023239"/>
    </source>
</evidence>
<organism evidence="6 7">
    <name type="scientific">Frigidibacter albus</name>
    <dbReference type="NCBI Taxonomy" id="1465486"/>
    <lineage>
        <taxon>Bacteria</taxon>
        <taxon>Pseudomonadati</taxon>
        <taxon>Pseudomonadota</taxon>
        <taxon>Alphaproteobacteria</taxon>
        <taxon>Rhodobacterales</taxon>
        <taxon>Paracoccaceae</taxon>
        <taxon>Frigidibacter</taxon>
    </lineage>
</organism>
<dbReference type="CDD" id="cd01562">
    <property type="entry name" value="Thr-dehyd"/>
    <property type="match status" value="1"/>
</dbReference>
<evidence type="ECO:0000313" key="7">
    <source>
        <dbReference type="Proteomes" id="UP000477083"/>
    </source>
</evidence>
<dbReference type="AlphaFoldDB" id="A0A6L8VK98"/>
<dbReference type="GO" id="GO:0004794">
    <property type="term" value="F:threonine deaminase activity"/>
    <property type="evidence" value="ECO:0007669"/>
    <property type="project" value="TreeGrafter"/>
</dbReference>
<dbReference type="EMBL" id="WWNR01000012">
    <property type="protein sequence ID" value="MZQ90768.1"/>
    <property type="molecule type" value="Genomic_DNA"/>
</dbReference>
<dbReference type="GO" id="GO:0006565">
    <property type="term" value="P:L-serine catabolic process"/>
    <property type="evidence" value="ECO:0007669"/>
    <property type="project" value="TreeGrafter"/>
</dbReference>
<reference evidence="6 7" key="1">
    <citation type="submission" date="2020-01" db="EMBL/GenBank/DDBJ databases">
        <title>Frigidibacter albus SP32T (=CGMCC 1.13995T).</title>
        <authorList>
            <person name="Liao X."/>
        </authorList>
    </citation>
    <scope>NUCLEOTIDE SEQUENCE [LARGE SCALE GENOMIC DNA]</scope>
    <source>
        <strain evidence="6 7">SP32</strain>
    </source>
</reference>
<dbReference type="GO" id="GO:0006567">
    <property type="term" value="P:L-threonine catabolic process"/>
    <property type="evidence" value="ECO:0007669"/>
    <property type="project" value="TreeGrafter"/>
</dbReference>
<dbReference type="GO" id="GO:0030170">
    <property type="term" value="F:pyridoxal phosphate binding"/>
    <property type="evidence" value="ECO:0007669"/>
    <property type="project" value="InterPro"/>
</dbReference>
<dbReference type="InterPro" id="IPR050147">
    <property type="entry name" value="Ser/Thr_Dehydratase"/>
</dbReference>
<keyword evidence="7" id="KW-1185">Reference proteome</keyword>
<dbReference type="GO" id="GO:0003941">
    <property type="term" value="F:L-serine ammonia-lyase activity"/>
    <property type="evidence" value="ECO:0007669"/>
    <property type="project" value="TreeGrafter"/>
</dbReference>
<accession>A0A6L8VK98</accession>
<evidence type="ECO:0000313" key="6">
    <source>
        <dbReference type="EMBL" id="MZQ90768.1"/>
    </source>
</evidence>
<dbReference type="PANTHER" id="PTHR48078:SF6">
    <property type="entry name" value="L-THREONINE DEHYDRATASE CATABOLIC TDCB"/>
    <property type="match status" value="1"/>
</dbReference>
<evidence type="ECO:0000256" key="1">
    <source>
        <dbReference type="ARBA" id="ARBA00001933"/>
    </source>
</evidence>
<dbReference type="RefSeq" id="WP_161656918.1">
    <property type="nucleotide sequence ID" value="NZ_BMGW01000012.1"/>
</dbReference>
<dbReference type="InterPro" id="IPR014333">
    <property type="entry name" value="Ectoine_EutB"/>
</dbReference>
<dbReference type="PANTHER" id="PTHR48078">
    <property type="entry name" value="THREONINE DEHYDRATASE, MITOCHONDRIAL-RELATED"/>
    <property type="match status" value="1"/>
</dbReference>
<dbReference type="InterPro" id="IPR036052">
    <property type="entry name" value="TrpB-like_PALP_sf"/>
</dbReference>
<keyword evidence="3" id="KW-0663">Pyridoxal phosphate</keyword>
<dbReference type="FunFam" id="3.40.50.1100:FF:000005">
    <property type="entry name" value="Threonine dehydratase catabolic"/>
    <property type="match status" value="1"/>
</dbReference>
<comment type="caution">
    <text evidence="6">The sequence shown here is derived from an EMBL/GenBank/DDBJ whole genome shotgun (WGS) entry which is preliminary data.</text>
</comment>
<evidence type="ECO:0000256" key="2">
    <source>
        <dbReference type="ARBA" id="ARBA00010869"/>
    </source>
</evidence>
<evidence type="ECO:0000256" key="3">
    <source>
        <dbReference type="ARBA" id="ARBA00022898"/>
    </source>
</evidence>
<comment type="similarity">
    <text evidence="2">Belongs to the serine/threonine dehydratase family.</text>
</comment>
<name>A0A6L8VK98_9RHOB</name>
<dbReference type="Pfam" id="PF00291">
    <property type="entry name" value="PALP"/>
    <property type="match status" value="1"/>
</dbReference>